<dbReference type="OrthoDB" id="286734at2759"/>
<keyword evidence="13" id="KW-1185">Reference proteome</keyword>
<dbReference type="Proteomes" id="UP000325113">
    <property type="component" value="Unassembled WGS sequence"/>
</dbReference>
<evidence type="ECO:0000256" key="4">
    <source>
        <dbReference type="ARBA" id="ARBA00022989"/>
    </source>
</evidence>
<dbReference type="EMBL" id="VLTM01000014">
    <property type="protein sequence ID" value="KAA0165111.1"/>
    <property type="molecule type" value="Genomic_DNA"/>
</dbReference>
<keyword evidence="6" id="KW-0012">Acyltransferase</keyword>
<feature type="transmembrane region" description="Helical" evidence="7">
    <location>
        <begin position="546"/>
        <end position="568"/>
    </location>
</feature>
<keyword evidence="4 7" id="KW-1133">Transmembrane helix</keyword>
<feature type="transmembrane region" description="Helical" evidence="7">
    <location>
        <begin position="334"/>
        <end position="355"/>
    </location>
</feature>
<evidence type="ECO:0000256" key="7">
    <source>
        <dbReference type="SAM" id="Phobius"/>
    </source>
</evidence>
<sequence length="579" mass="61815">MALTYYSWQGAVNASAIFSPYHDPIAKALHFDVAEEALAPVTSALGSVTGKFIVCLFASYLVGLVNAFLPRGIARHIWLAVNGMVACAFVFGAPWMLLAASVCIVYVLLLLASLIKGTGATVLAVVAAVAAFDIMFSRHIVRAGASAVGLDDCAAQMVMFLKLAHLCFAVADGAGNLEGLKAQASANTDGKPKKALFAKKAAIGRLTRALSFVPSIHAVLGYCFNPTTAMAGPAFDFSVYTIAQDGLLIKDGKPSPLSKAQAKRLASAWSLPRALFGLAFGVVLMALFSIGSGFFPVDSLFDTTLARATISSFFPADNETVTWLANVVSGADTVTHPVVSVAITWGWLSLIQLVVRLQYYGSWIVAEGASATAGLGLDPAWVAEADSSKAKPVEALTTGDHFNAFAKANNIDPVAVETATEYKTAINQWNKHTQAWLAESIFKRAPTAFGFNNHATFVVSALWHGVFPGYFLSLPVMAVAVPAMTAAHAPIKGFLEAVFGSAKQWGYLGPIGWMVRWFFVVGLLNYFMAPFMLLDLTRGLQLLSRTYYFAHVYILICIVASIILPFLVPKAKTAKAKTE</sequence>
<feature type="transmembrane region" description="Helical" evidence="7">
    <location>
        <begin position="48"/>
        <end position="69"/>
    </location>
</feature>
<dbReference type="InterPro" id="IPR049941">
    <property type="entry name" value="LPLAT_7/PORCN-like"/>
</dbReference>
<dbReference type="GO" id="GO:0030258">
    <property type="term" value="P:lipid modification"/>
    <property type="evidence" value="ECO:0007669"/>
    <property type="project" value="TreeGrafter"/>
</dbReference>
<comment type="subcellular location">
    <subcellularLocation>
        <location evidence="1">Membrane</location>
        <topology evidence="1">Multi-pass membrane protein</topology>
    </subcellularLocation>
</comment>
<dbReference type="Proteomes" id="UP000324907">
    <property type="component" value="Unassembled WGS sequence"/>
</dbReference>
<dbReference type="AlphaFoldDB" id="A0A5A8DMN8"/>
<keyword evidence="3 7" id="KW-0812">Transmembrane</keyword>
<evidence type="ECO:0000313" key="13">
    <source>
        <dbReference type="Proteomes" id="UP000323011"/>
    </source>
</evidence>
<evidence type="ECO:0000256" key="3">
    <source>
        <dbReference type="ARBA" id="ARBA00022692"/>
    </source>
</evidence>
<organism evidence="9 15">
    <name type="scientific">Cafeteria roenbergensis</name>
    <name type="common">Marine flagellate</name>
    <dbReference type="NCBI Taxonomy" id="33653"/>
    <lineage>
        <taxon>Eukaryota</taxon>
        <taxon>Sar</taxon>
        <taxon>Stramenopiles</taxon>
        <taxon>Bigyra</taxon>
        <taxon>Opalozoa</taxon>
        <taxon>Bicosoecida</taxon>
        <taxon>Cafeteriaceae</taxon>
        <taxon>Cafeteria</taxon>
    </lineage>
</organism>
<name>A0A5A8DMN8_CAFRO</name>
<dbReference type="EMBL" id="VLTO01000013">
    <property type="protein sequence ID" value="KAA0175596.1"/>
    <property type="molecule type" value="Genomic_DNA"/>
</dbReference>
<feature type="transmembrane region" description="Helical" evidence="7">
    <location>
        <begin position="511"/>
        <end position="534"/>
    </location>
</feature>
<keyword evidence="2" id="KW-0808">Transferase</keyword>
<dbReference type="GO" id="GO:0016020">
    <property type="term" value="C:membrane"/>
    <property type="evidence" value="ECO:0007669"/>
    <property type="project" value="UniProtKB-SubCell"/>
</dbReference>
<feature type="transmembrane region" description="Helical" evidence="7">
    <location>
        <begin position="104"/>
        <end position="132"/>
    </location>
</feature>
<dbReference type="Proteomes" id="UP000323011">
    <property type="component" value="Unassembled WGS sequence"/>
</dbReference>
<accession>A0A5A8DMN8</accession>
<dbReference type="InterPro" id="IPR004299">
    <property type="entry name" value="MBOAT_fam"/>
</dbReference>
<feature type="transmembrane region" description="Helical" evidence="7">
    <location>
        <begin position="274"/>
        <end position="295"/>
    </location>
</feature>
<evidence type="ECO:0000313" key="11">
    <source>
        <dbReference type="EMBL" id="KAA0175596.1"/>
    </source>
</evidence>
<evidence type="ECO:0000256" key="1">
    <source>
        <dbReference type="ARBA" id="ARBA00004141"/>
    </source>
</evidence>
<dbReference type="Proteomes" id="UP000322899">
    <property type="component" value="Unassembled WGS sequence"/>
</dbReference>
<evidence type="ECO:0000256" key="2">
    <source>
        <dbReference type="ARBA" id="ARBA00022679"/>
    </source>
</evidence>
<comment type="caution">
    <text evidence="9">The sequence shown here is derived from an EMBL/GenBank/DDBJ whole genome shotgun (WGS) entry which is preliminary data.</text>
</comment>
<dbReference type="Pfam" id="PF03062">
    <property type="entry name" value="MBOAT"/>
    <property type="match status" value="1"/>
</dbReference>
<proteinExistence type="predicted"/>
<dbReference type="PANTHER" id="PTHR13906:SF4">
    <property type="entry name" value="LYSOPHOSPHOLIPID ACYLTRANSFERASE 6"/>
    <property type="match status" value="1"/>
</dbReference>
<gene>
    <name evidence="11" type="ORF">FNF27_03006</name>
    <name evidence="10" type="ORF">FNF28_01630</name>
    <name evidence="8" type="ORF">FNF29_02062</name>
    <name evidence="9" type="ORF">FNF31_02124</name>
</gene>
<keyword evidence="5 7" id="KW-0472">Membrane</keyword>
<evidence type="ECO:0000256" key="6">
    <source>
        <dbReference type="ARBA" id="ARBA00023315"/>
    </source>
</evidence>
<evidence type="ECO:0000313" key="14">
    <source>
        <dbReference type="Proteomes" id="UP000324907"/>
    </source>
</evidence>
<dbReference type="EMBL" id="VLTN01000009">
    <property type="protein sequence ID" value="KAA0154918.1"/>
    <property type="molecule type" value="Genomic_DNA"/>
</dbReference>
<evidence type="ECO:0000313" key="10">
    <source>
        <dbReference type="EMBL" id="KAA0170209.1"/>
    </source>
</evidence>
<feature type="transmembrane region" description="Helical" evidence="7">
    <location>
        <begin position="76"/>
        <end position="98"/>
    </location>
</feature>
<evidence type="ECO:0000313" key="8">
    <source>
        <dbReference type="EMBL" id="KAA0154918.1"/>
    </source>
</evidence>
<evidence type="ECO:0000313" key="9">
    <source>
        <dbReference type="EMBL" id="KAA0165111.1"/>
    </source>
</evidence>
<dbReference type="PANTHER" id="PTHR13906">
    <property type="entry name" value="PORCUPINE"/>
    <property type="match status" value="1"/>
</dbReference>
<reference evidence="12 13" key="1">
    <citation type="submission" date="2019-07" db="EMBL/GenBank/DDBJ databases">
        <title>Genomes of Cafeteria roenbergensis.</title>
        <authorList>
            <person name="Fischer M.G."/>
            <person name="Hackl T."/>
            <person name="Roman M."/>
        </authorList>
    </citation>
    <scope>NUCLEOTIDE SEQUENCE [LARGE SCALE GENOMIC DNA]</scope>
    <source>
        <strain evidence="8 13">BVI</strain>
        <strain evidence="9 15">Cflag</strain>
        <strain evidence="11 12">E4-10P</strain>
        <strain evidence="10 14">RCC970-E3</strain>
    </source>
</reference>
<evidence type="ECO:0000256" key="5">
    <source>
        <dbReference type="ARBA" id="ARBA00023136"/>
    </source>
</evidence>
<protein>
    <submittedName>
        <fullName evidence="9">Uncharacterized protein</fullName>
    </submittedName>
</protein>
<dbReference type="GO" id="GO:0016746">
    <property type="term" value="F:acyltransferase activity"/>
    <property type="evidence" value="ECO:0007669"/>
    <property type="project" value="UniProtKB-KW"/>
</dbReference>
<evidence type="ECO:0000313" key="12">
    <source>
        <dbReference type="Proteomes" id="UP000322899"/>
    </source>
</evidence>
<dbReference type="EMBL" id="VLTL01000015">
    <property type="protein sequence ID" value="KAA0170209.1"/>
    <property type="molecule type" value="Genomic_DNA"/>
</dbReference>
<evidence type="ECO:0000313" key="15">
    <source>
        <dbReference type="Proteomes" id="UP000325113"/>
    </source>
</evidence>